<organism evidence="1 2">
    <name type="scientific">Pythium insidiosum</name>
    <name type="common">Pythiosis disease agent</name>
    <dbReference type="NCBI Taxonomy" id="114742"/>
    <lineage>
        <taxon>Eukaryota</taxon>
        <taxon>Sar</taxon>
        <taxon>Stramenopiles</taxon>
        <taxon>Oomycota</taxon>
        <taxon>Peronosporomycetes</taxon>
        <taxon>Pythiales</taxon>
        <taxon>Pythiaceae</taxon>
        <taxon>Pythium</taxon>
    </lineage>
</organism>
<dbReference type="AlphaFoldDB" id="A0AAD5LPE6"/>
<keyword evidence="2" id="KW-1185">Reference proteome</keyword>
<name>A0AAD5LPE6_PYTIN</name>
<evidence type="ECO:0000313" key="2">
    <source>
        <dbReference type="Proteomes" id="UP001209570"/>
    </source>
</evidence>
<accession>A0AAD5LPE6</accession>
<sequence length="175" mass="18785">MAELNCWVTEVVYHASTTGRPKNRDSVWVMIDVVVSEELQDSGVDDGRAYSATAQLPIRVTDDDVSEDEDDAIFHVWLSVRVGVLRVPRLQQLTSTREVILLSDASGEDGGTLRTIDFAAAIGHINALLSGLEYACFDCSDVDGVDELTIVVDDNGNSGTGGPQATTGVMQIQLG</sequence>
<reference evidence="1" key="1">
    <citation type="submission" date="2021-12" db="EMBL/GenBank/DDBJ databases">
        <title>Prjna785345.</title>
        <authorList>
            <person name="Rujirawat T."/>
            <person name="Krajaejun T."/>
        </authorList>
    </citation>
    <scope>NUCLEOTIDE SEQUENCE</scope>
    <source>
        <strain evidence="1">Pi057C3</strain>
    </source>
</reference>
<protein>
    <submittedName>
        <fullName evidence="1">Uncharacterized protein</fullName>
    </submittedName>
</protein>
<dbReference type="EMBL" id="JAKCXM010004168">
    <property type="protein sequence ID" value="KAJ0389315.1"/>
    <property type="molecule type" value="Genomic_DNA"/>
</dbReference>
<proteinExistence type="predicted"/>
<gene>
    <name evidence="1" type="ORF">P43SY_011580</name>
</gene>
<dbReference type="Proteomes" id="UP001209570">
    <property type="component" value="Unassembled WGS sequence"/>
</dbReference>
<comment type="caution">
    <text evidence="1">The sequence shown here is derived from an EMBL/GenBank/DDBJ whole genome shotgun (WGS) entry which is preliminary data.</text>
</comment>
<evidence type="ECO:0000313" key="1">
    <source>
        <dbReference type="EMBL" id="KAJ0389315.1"/>
    </source>
</evidence>